<accession>A0A1W0C9H0</accession>
<protein>
    <submittedName>
        <fullName evidence="1">Uncharacterized protein</fullName>
    </submittedName>
</protein>
<dbReference type="RefSeq" id="WP_081557105.1">
    <property type="nucleotide sequence ID" value="NZ_MUKV01000064.1"/>
</dbReference>
<gene>
    <name evidence="1" type="ORF">B0T45_23000</name>
</gene>
<evidence type="ECO:0000313" key="1">
    <source>
        <dbReference type="EMBL" id="OQS31385.1"/>
    </source>
</evidence>
<evidence type="ECO:0000313" key="2">
    <source>
        <dbReference type="Proteomes" id="UP000192721"/>
    </source>
</evidence>
<proteinExistence type="predicted"/>
<dbReference type="Proteomes" id="UP000192721">
    <property type="component" value="Unassembled WGS sequence"/>
</dbReference>
<name>A0A1W0C9H0_9NEIS</name>
<organism evidence="1 2">
    <name type="scientific">Chromobacterium haemolyticum</name>
    <dbReference type="NCBI Taxonomy" id="394935"/>
    <lineage>
        <taxon>Bacteria</taxon>
        <taxon>Pseudomonadati</taxon>
        <taxon>Pseudomonadota</taxon>
        <taxon>Betaproteobacteria</taxon>
        <taxon>Neisseriales</taxon>
        <taxon>Chromobacteriaceae</taxon>
        <taxon>Chromobacterium</taxon>
    </lineage>
</organism>
<dbReference type="EMBL" id="MUKV01000064">
    <property type="protein sequence ID" value="OQS31385.1"/>
    <property type="molecule type" value="Genomic_DNA"/>
</dbReference>
<sequence>MNKSMLSGWKGIPALALLGFLLLAIGVYMAIERYVPARSFEGRSEDLYWSVAQMQLELEKARADLLRLKAGEVPESQVQFRLAVANSRFLDFVTPSKMQEMLSRVDGFKGAASLLQDFFEDENILHPSLRACSKSF</sequence>
<dbReference type="AlphaFoldDB" id="A0A1W0C9H0"/>
<reference evidence="1 2" key="1">
    <citation type="submission" date="2017-02" db="EMBL/GenBank/DDBJ databases">
        <title>Chromobacterium haemolyticum H5244.</title>
        <authorList>
            <person name="Gulvik C.A."/>
        </authorList>
    </citation>
    <scope>NUCLEOTIDE SEQUENCE [LARGE SCALE GENOMIC DNA]</scope>
    <source>
        <strain evidence="1 2">H5244</strain>
    </source>
</reference>
<comment type="caution">
    <text evidence="1">The sequence shown here is derived from an EMBL/GenBank/DDBJ whole genome shotgun (WGS) entry which is preliminary data.</text>
</comment>